<name>A0A0N8R6H2_PSESX</name>
<accession>A0A0N8R6H2</accession>
<dbReference type="InterPro" id="IPR010272">
    <property type="entry name" value="T6SS_TssF"/>
</dbReference>
<dbReference type="PANTHER" id="PTHR35370">
    <property type="entry name" value="CYTOPLASMIC PROTEIN-RELATED-RELATED"/>
    <property type="match status" value="1"/>
</dbReference>
<evidence type="ECO:0000313" key="1">
    <source>
        <dbReference type="EMBL" id="KPW97982.1"/>
    </source>
</evidence>
<dbReference type="Proteomes" id="UP000050356">
    <property type="component" value="Unassembled WGS sequence"/>
</dbReference>
<gene>
    <name evidence="1" type="ORF">ALO50_04652</name>
</gene>
<dbReference type="NCBIfam" id="TIGR03359">
    <property type="entry name" value="VI_chp_6"/>
    <property type="match status" value="1"/>
</dbReference>
<sequence>MMLDDLLPYYEKELSHLRFLGQEFAAQYPKIASRLLIEGDNCEDPHTERLIEAFSFLSARVHKKLDDEFPEIVESFLEVLYPHYLRPTPSMSIVEFNMGKQEKVTESYRVARHTELHATPIDGIVCKFRTCYPVELWPVAVQSASFIEMERSAFNGHSADLIARLRIGLGATSDVLFGKMELDRLRFFLDGESTLMHQLYELLFNNLAKATLSFEDEGRIREVVLPADALKSVGYGLDEGLVDYSERSFLGYRLLHEYFTFPDKFMFFDLSGFARILAGKEIAKVEINFYFSDYDLTDRLARLTQNIGRNNFKLNCTPIINLFRQQAEPIKLTHVQHEYAVTPDVRLQSSAEVVSIDRVRRVKKINGNDQVGTCHPFFEPRGDQGPGQSFWIARRRPTQSRQSDGSNMFIRVVDRDLELIDSNNDTLSIRLTCSNRDLPLMLPFGGERGDFNIPSNSVIKDIRCLRKPTATVRVPLGNGVIWRLISHLSLNHMSLVSKGREVLLELLSLYNYRNVSAIRKQINGIVSVTSEPVVARIGHPRPNFVRGVGITLKFDESQYTGSGVFLFGMVLDHFFGQYCSMNSFTQLTLRTVQREKRVVQWPPRTGDQPLV</sequence>
<comment type="caution">
    <text evidence="1">The sequence shown here is derived from an EMBL/GenBank/DDBJ whole genome shotgun (WGS) entry which is preliminary data.</text>
</comment>
<dbReference type="PANTHER" id="PTHR35370:SF1">
    <property type="entry name" value="TYPE VI SECRETION SYSTEM COMPONENT TSSF1"/>
    <property type="match status" value="1"/>
</dbReference>
<dbReference type="Pfam" id="PF05947">
    <property type="entry name" value="T6SS_TssF"/>
    <property type="match status" value="1"/>
</dbReference>
<evidence type="ECO:0000313" key="2">
    <source>
        <dbReference type="Proteomes" id="UP000050356"/>
    </source>
</evidence>
<dbReference type="PATRIC" id="fig|264451.4.peg.3296"/>
<reference evidence="1 2" key="1">
    <citation type="submission" date="2015-09" db="EMBL/GenBank/DDBJ databases">
        <title>Genome announcement of multiple Pseudomonas syringae strains.</title>
        <authorList>
            <person name="Thakur S."/>
            <person name="Wang P.W."/>
            <person name="Gong Y."/>
            <person name="Weir B.S."/>
            <person name="Guttman D.S."/>
        </authorList>
    </citation>
    <scope>NUCLEOTIDE SEQUENCE [LARGE SCALE GENOMIC DNA]</scope>
    <source>
        <strain evidence="1 2">ICMP17524</strain>
    </source>
</reference>
<dbReference type="EMBL" id="LJQA01000227">
    <property type="protein sequence ID" value="KPW97982.1"/>
    <property type="molecule type" value="Genomic_DNA"/>
</dbReference>
<proteinExistence type="predicted"/>
<dbReference type="AlphaFoldDB" id="A0A0N8R6H2"/>
<protein>
    <submittedName>
        <fullName evidence="1">ImpG</fullName>
    </submittedName>
</protein>
<organism evidence="1 2">
    <name type="scientific">Pseudomonas syringae pv. cerasicola</name>
    <dbReference type="NCBI Taxonomy" id="264451"/>
    <lineage>
        <taxon>Bacteria</taxon>
        <taxon>Pseudomonadati</taxon>
        <taxon>Pseudomonadota</taxon>
        <taxon>Gammaproteobacteria</taxon>
        <taxon>Pseudomonadales</taxon>
        <taxon>Pseudomonadaceae</taxon>
        <taxon>Pseudomonas</taxon>
        <taxon>Pseudomonas syringae</taxon>
    </lineage>
</organism>
<dbReference type="PIRSF" id="PIRSF028304">
    <property type="entry name" value="UCP028304"/>
    <property type="match status" value="1"/>
</dbReference>